<gene>
    <name evidence="2" type="ORF">G3567_07535</name>
</gene>
<dbReference type="RefSeq" id="WP_164004707.1">
    <property type="nucleotide sequence ID" value="NZ_JAAIKD010000003.1"/>
</dbReference>
<keyword evidence="1" id="KW-0732">Signal</keyword>
<keyword evidence="3" id="KW-1185">Reference proteome</keyword>
<evidence type="ECO:0000313" key="3">
    <source>
        <dbReference type="Proteomes" id="UP000478505"/>
    </source>
</evidence>
<dbReference type="AlphaFoldDB" id="A0A6B3R0C4"/>
<evidence type="ECO:0000313" key="2">
    <source>
        <dbReference type="EMBL" id="NEV93996.1"/>
    </source>
</evidence>
<proteinExistence type="predicted"/>
<protein>
    <submittedName>
        <fullName evidence="2">Uncharacterized protein</fullName>
    </submittedName>
</protein>
<accession>A0A6B3R0C4</accession>
<evidence type="ECO:0000256" key="1">
    <source>
        <dbReference type="SAM" id="SignalP"/>
    </source>
</evidence>
<organism evidence="2 3">
    <name type="scientific">Psychroflexus aurantiacus</name>
    <dbReference type="NCBI Taxonomy" id="2709310"/>
    <lineage>
        <taxon>Bacteria</taxon>
        <taxon>Pseudomonadati</taxon>
        <taxon>Bacteroidota</taxon>
        <taxon>Flavobacteriia</taxon>
        <taxon>Flavobacteriales</taxon>
        <taxon>Flavobacteriaceae</taxon>
        <taxon>Psychroflexus</taxon>
    </lineage>
</organism>
<reference evidence="2 3" key="1">
    <citation type="submission" date="2020-02" db="EMBL/GenBank/DDBJ databases">
        <title>Flavobacteriaceae Psychroflexus bacterium YR1-1, complete genome.</title>
        <authorList>
            <person name="Li Y."/>
            <person name="Wu S."/>
        </authorList>
    </citation>
    <scope>NUCLEOTIDE SEQUENCE [LARGE SCALE GENOMIC DNA]</scope>
    <source>
        <strain evidence="2 3">YR1-1</strain>
    </source>
</reference>
<feature type="chain" id="PRO_5025695392" evidence="1">
    <location>
        <begin position="25"/>
        <end position="153"/>
    </location>
</feature>
<name>A0A6B3R0C4_9FLAO</name>
<sequence>MKKEHTLKSMIGVLAILLTTLVSAQTTHSITLTCDTTNITRENVNQVCSFGQQVNVSNVDFTTYVNVGDVVVWEGMASNPDSSVELHSINYQGGQNVFGQNVINDVDGIVTGTVAQGQPGDVEKYSLKFRVYRNGSQLPGIFEIDPRIKIQEF</sequence>
<feature type="signal peptide" evidence="1">
    <location>
        <begin position="1"/>
        <end position="24"/>
    </location>
</feature>
<dbReference type="EMBL" id="JAAIKD010000003">
    <property type="protein sequence ID" value="NEV93996.1"/>
    <property type="molecule type" value="Genomic_DNA"/>
</dbReference>
<comment type="caution">
    <text evidence="2">The sequence shown here is derived from an EMBL/GenBank/DDBJ whole genome shotgun (WGS) entry which is preliminary data.</text>
</comment>
<dbReference type="Proteomes" id="UP000478505">
    <property type="component" value="Unassembled WGS sequence"/>
</dbReference>